<dbReference type="AlphaFoldDB" id="A0ABC8AW40"/>
<dbReference type="Proteomes" id="UP000180166">
    <property type="component" value="Chromosome"/>
</dbReference>
<dbReference type="EMBL" id="CP017839">
    <property type="protein sequence ID" value="APA98364.1"/>
    <property type="molecule type" value="Genomic_DNA"/>
</dbReference>
<organism evidence="2 3">
    <name type="scientific">Nocardia seriolae</name>
    <dbReference type="NCBI Taxonomy" id="37332"/>
    <lineage>
        <taxon>Bacteria</taxon>
        <taxon>Bacillati</taxon>
        <taxon>Actinomycetota</taxon>
        <taxon>Actinomycetes</taxon>
        <taxon>Mycobacteriales</taxon>
        <taxon>Nocardiaceae</taxon>
        <taxon>Nocardia</taxon>
    </lineage>
</organism>
<evidence type="ECO:0000313" key="2">
    <source>
        <dbReference type="EMBL" id="APA98364.1"/>
    </source>
</evidence>
<dbReference type="KEGG" id="nsr:NS506_04316"/>
<dbReference type="Gene3D" id="3.30.505.50">
    <property type="entry name" value="Sigma 54 modulation/S30EA ribosomal protein, C-terminal domain"/>
    <property type="match status" value="1"/>
</dbReference>
<evidence type="ECO:0000313" key="3">
    <source>
        <dbReference type="Proteomes" id="UP000180166"/>
    </source>
</evidence>
<reference evidence="2 3" key="1">
    <citation type="submission" date="2016-10" db="EMBL/GenBank/DDBJ databases">
        <title>Genome sequence of Nocardia seriolae strain EM150506, isolated from Anguila japonica.</title>
        <authorList>
            <person name="Han H.-J."/>
        </authorList>
    </citation>
    <scope>NUCLEOTIDE SEQUENCE [LARGE SCALE GENOMIC DNA]</scope>
    <source>
        <strain evidence="2 3">EM150506</strain>
    </source>
</reference>
<dbReference type="InterPro" id="IPR032528">
    <property type="entry name" value="Ribosom_S30AE_C"/>
</dbReference>
<dbReference type="Pfam" id="PF16321">
    <property type="entry name" value="Ribosom_S30AE_C"/>
    <property type="match status" value="1"/>
</dbReference>
<evidence type="ECO:0000259" key="1">
    <source>
        <dbReference type="Pfam" id="PF16321"/>
    </source>
</evidence>
<sequence>MLRRRGLEADAVVRLSRLRSPSGPVLVQVNLGMERMSMRTQIVGPSSLAWGLACDRLDRRLDRLTVGAAPRWRADPPRAGALAYESAHTPIVRRETAALVTCDPVRAVALMDEMDYDAFVFTDRETGEDAMVCWIGPIGVRLARQYLTDRPRTDAMPALSITPAQTRTLSETDAVARLCGRGLPFLFFTDRHDGRGRLLYRRYDGELALIVPAARG</sequence>
<proteinExistence type="predicted"/>
<gene>
    <name evidence="2" type="ORF">NS506_04316</name>
</gene>
<feature type="domain" description="Sigma 54 modulation/S30EA ribosomal protein C-terminal" evidence="1">
    <location>
        <begin position="89"/>
        <end position="132"/>
    </location>
</feature>
<dbReference type="InterPro" id="IPR038416">
    <property type="entry name" value="Ribosom_S30AE_C_sf"/>
</dbReference>
<accession>A0ABC8AW40</accession>
<name>A0ABC8AW40_9NOCA</name>
<protein>
    <recommendedName>
        <fullName evidence="1">Sigma 54 modulation/S30EA ribosomal protein C-terminal domain-containing protein</fullName>
    </recommendedName>
</protein>
<dbReference type="RefSeq" id="WP_143837492.1">
    <property type="nucleotide sequence ID" value="NZ_BAWD02000063.1"/>
</dbReference>